<feature type="non-terminal residue" evidence="1">
    <location>
        <position position="1"/>
    </location>
</feature>
<sequence length="45" mass="5278">LEDSSYVAHLVPNVPDIWVLRVSRERKEQIKIPVYVMRAELLDLS</sequence>
<name>W1IBH4_9HYPO</name>
<geneLocation type="mitochondrion" evidence="1"/>
<organism evidence="1">
    <name type="scientific">Fusarium clavum</name>
    <dbReference type="NCBI Taxonomy" id="2594811"/>
    <lineage>
        <taxon>Eukaryota</taxon>
        <taxon>Fungi</taxon>
        <taxon>Dikarya</taxon>
        <taxon>Ascomycota</taxon>
        <taxon>Pezizomycotina</taxon>
        <taxon>Sordariomycetes</taxon>
        <taxon>Hypocreomycetidae</taxon>
        <taxon>Hypocreales</taxon>
        <taxon>Nectriaceae</taxon>
        <taxon>Fusarium</taxon>
        <taxon>Fusarium incarnatum-equiseti species complex</taxon>
    </lineage>
</organism>
<gene>
    <name evidence="1" type="ORF">BN850_0137990</name>
</gene>
<dbReference type="EMBL" id="HG321336">
    <property type="protein sequence ID" value="CEF82673.1"/>
    <property type="molecule type" value="Genomic_DNA"/>
</dbReference>
<dbReference type="EMBL" id="CBMI010005076">
    <property type="protein sequence ID" value="CDL73411.1"/>
    <property type="molecule type" value="Genomic_DNA"/>
</dbReference>
<accession>W1IBH4</accession>
<evidence type="ECO:0000313" key="1">
    <source>
        <dbReference type="EMBL" id="CDL73411.1"/>
    </source>
</evidence>
<reference evidence="1" key="1">
    <citation type="submission" date="2013-05" db="EMBL/GenBank/DDBJ databases">
        <title>Draft genome sequences of six wheat associated Fusarium spp. isolates.</title>
        <authorList>
            <person name="Moolhuijzen P.M."/>
            <person name="Manners J.M."/>
            <person name="Wilcox S."/>
            <person name="Bellgard M.I."/>
            <person name="Gardiner D.M."/>
        </authorList>
    </citation>
    <scope>NUCLEOTIDE SEQUENCE</scope>
    <source>
        <strain evidence="1">CS3069</strain>
    </source>
</reference>
<proteinExistence type="predicted"/>
<keyword evidence="1" id="KW-0496">Mitochondrion</keyword>
<protein>
    <submittedName>
        <fullName evidence="1">Unclassified</fullName>
    </submittedName>
</protein>
<feature type="non-terminal residue" evidence="1">
    <location>
        <position position="45"/>
    </location>
</feature>
<dbReference type="AlphaFoldDB" id="W1IBH4"/>